<organism evidence="2">
    <name type="scientific">Elizabethkingia anophelis</name>
    <dbReference type="NCBI Taxonomy" id="1117645"/>
    <lineage>
        <taxon>Bacteria</taxon>
        <taxon>Pseudomonadati</taxon>
        <taxon>Bacteroidota</taxon>
        <taxon>Flavobacteriia</taxon>
        <taxon>Flavobacteriales</taxon>
        <taxon>Weeksellaceae</taxon>
        <taxon>Elizabethkingia</taxon>
    </lineage>
</organism>
<evidence type="ECO:0000256" key="1">
    <source>
        <dbReference type="SAM" id="SignalP"/>
    </source>
</evidence>
<evidence type="ECO:0000313" key="2">
    <source>
        <dbReference type="EMBL" id="DAC76420.1"/>
    </source>
</evidence>
<reference evidence="2" key="6">
    <citation type="journal article" date="2017" name="Nat. Commun.">
        <title>Evolutionary dynamics and genomic features of the Elizabethkingia anophelis 2015 to 2016 Wisconsin outbreak strain.</title>
        <authorList>
            <person name="Perrin A."/>
            <person name="Larsonneur E."/>
            <person name="Nicholson A.C."/>
            <person name="Edwards D.J."/>
            <person name="Gundlach K.M."/>
            <person name="Whitney A.M."/>
            <person name="Gulvik C.A."/>
            <person name="Bell M.E."/>
            <person name="Rendueles O."/>
            <person name="Cury J."/>
            <person name="Hugon P."/>
            <person name="Clermont D."/>
            <person name="Enouf V."/>
            <person name="Loparev V."/>
            <person name="Juieng P."/>
            <person name="Monson T."/>
            <person name="Warshauer D."/>
            <person name="Elbadawi L.I."/>
            <person name="Walters M.S."/>
            <person name="Crist M.B."/>
            <person name="Noble-Wang J."/>
            <person name="Borlaug G."/>
            <person name="Rocha E.P.C."/>
            <person name="Criscuolo A."/>
            <person name="Touchon M."/>
            <person name="Davis J.P."/>
            <person name="Holt K.E."/>
            <person name="McQuiston J.R."/>
            <person name="Brisse S."/>
        </authorList>
    </citation>
    <scope>NUCLEOTIDE SEQUENCE</scope>
</reference>
<reference evidence="2" key="8">
    <citation type="journal article" date="2018" name="J. ISSAAS">
        <title>In Silico Identification of Three Types of Integrative and Conjugative Elements (ICEs) in Elizabethkingia anophelis Strains Isolated from Around the World.</title>
        <authorList>
            <person name="Xu J."/>
            <person name="Pei D."/>
            <person name="Nicholson A."/>
            <person name="Lan Y."/>
            <person name="Xia Q."/>
        </authorList>
    </citation>
    <scope>NUCLEOTIDE SEQUENCE</scope>
</reference>
<dbReference type="KEGG" id="een:BBD30_01540"/>
<proteinExistence type="predicted"/>
<reference evidence="2" key="4">
    <citation type="journal article" date="2016" name="Sci. Rep.">
        <title>Genomic epidemiology and global diversity of the emerging bacterial pathogen Elizabethkingia anophelis.</title>
        <authorList>
            <person name="Breurec S."/>
            <person name="Criscuolo A."/>
            <person name="Diancourt L."/>
            <person name="Rendueles O."/>
            <person name="Vandenbogaert M."/>
            <person name="Passet V."/>
            <person name="Caro V."/>
            <person name="Rocha E.P."/>
            <person name="Touchon M."/>
            <person name="Brisse S."/>
        </authorList>
    </citation>
    <scope>NUCLEOTIDE SEQUENCE</scope>
</reference>
<reference evidence="2" key="5">
    <citation type="journal article" date="2017" name="Genome Announc.">
        <title>Complete Circularized Genome Sequences of Four Strains of Elizabethkingia anophelis, Including Two Novel Strains Isolated from Wild-Caught Anopheles sinensis.</title>
        <authorList>
            <person name="Pei D."/>
            <person name="Nicholson A.C."/>
            <person name="Jiang J."/>
            <person name="Chen H."/>
            <person name="Whitney A.M."/>
            <person name="Villarma A."/>
            <person name="Bell M."/>
            <person name="Humrighouse B."/>
            <person name="Rowe L.A."/>
            <person name="Sheth M."/>
            <person name="Batra D."/>
            <person name="Juieng P."/>
            <person name="Loparev V.N."/>
            <person name="McQuiston J.R."/>
            <person name="Lan Y."/>
            <person name="Ma Y."/>
            <person name="Xu J."/>
        </authorList>
    </citation>
    <scope>NUCLEOTIDE SEQUENCE</scope>
</reference>
<reference evidence="2" key="7">
    <citation type="journal article" date="2017" name="Sci. Rep.">
        <title>Genomic features, phylogenetic relationships, and comparative genomics of Elizabethkingia anophelis strain EM361-97 isolated in Taiwan.</title>
        <authorList>
            <person name="Lin J.N."/>
            <person name="Lai C.H."/>
            <person name="Yang C.H."/>
            <person name="Huang Y.H."/>
            <person name="Lin H.H."/>
        </authorList>
    </citation>
    <scope>NUCLEOTIDE SEQUENCE</scope>
</reference>
<reference evidence="2" key="1">
    <citation type="journal article" date="2014" name="Genome Biol. Evol.">
        <title>Comparative genomic analysis of malaria mosquito vector-associated novel pathogen Elizabethkingia anophelis.</title>
        <authorList>
            <person name="Teo J."/>
            <person name="Tan S.Y."/>
            <person name="Liu Y."/>
            <person name="Tay M."/>
            <person name="Ding Y."/>
            <person name="Li Y."/>
            <person name="Kjelleberg S."/>
            <person name="Givskov M."/>
            <person name="Lin R.T."/>
            <person name="Yang L."/>
        </authorList>
    </citation>
    <scope>NUCLEOTIDE SEQUENCE</scope>
</reference>
<accession>A0A455ZI79</accession>
<dbReference type="AlphaFoldDB" id="A0A455ZI79"/>
<name>A0A455ZI79_9FLAO</name>
<reference evidence="2" key="2">
    <citation type="journal article" date="2014" name="PLoS ONE">
        <title>Insights from the genome annotation of Elizabethkingia anophelis from the malaria vector Anopheles gambiae.</title>
        <authorList>
            <person name="Kukutla P."/>
            <person name="Lindberg B.G."/>
            <person name="Pei D."/>
            <person name="Rayl M."/>
            <person name="Yu W."/>
            <person name="Steritz M."/>
            <person name="Faye I."/>
            <person name="Xu J."/>
        </authorList>
    </citation>
    <scope>NUCLEOTIDE SEQUENCE</scope>
</reference>
<dbReference type="RefSeq" id="WP_078406521.1">
    <property type="nucleotide sequence ID" value="NZ_CP016372.1"/>
</dbReference>
<feature type="chain" id="PRO_5019832693" description="Lipoprotein" evidence="1">
    <location>
        <begin position="20"/>
        <end position="75"/>
    </location>
</feature>
<reference evidence="2" key="3">
    <citation type="journal article" date="2016" name="Genome Announc.">
        <title>Complete Genome Sequences of Four Strains from the 2015-2016 Elizabethkingia anophelis Outbreak.</title>
        <authorList>
            <person name="Nicholson A.C."/>
            <person name="Whitney A.M."/>
            <person name="Emery B.D."/>
            <person name="Bell M.E."/>
            <person name="Gartin J.T."/>
            <person name="Humrighouse B.W."/>
            <person name="Loparev V.N."/>
            <person name="Batra D."/>
            <person name="Sheth M."/>
            <person name="Rowe L.A."/>
            <person name="Juieng P."/>
            <person name="Knipe K."/>
            <person name="Gulvik C."/>
            <person name="McQuiston J.R."/>
        </authorList>
    </citation>
    <scope>NUCLEOTIDE SEQUENCE</scope>
</reference>
<sequence length="75" mass="8354">MKSKIILLLIVIIAVVSCADRDTEENILQQKANKTAKIKTDTLQSVNSIINQKTVYGTKAESEAIDPDKYIPIKH</sequence>
<keyword evidence="1" id="KW-0732">Signal</keyword>
<evidence type="ECO:0008006" key="3">
    <source>
        <dbReference type="Google" id="ProtNLM"/>
    </source>
</evidence>
<dbReference type="PROSITE" id="PS51257">
    <property type="entry name" value="PROKAR_LIPOPROTEIN"/>
    <property type="match status" value="1"/>
</dbReference>
<feature type="signal peptide" evidence="1">
    <location>
        <begin position="1"/>
        <end position="19"/>
    </location>
</feature>
<gene>
    <name evidence="2" type="primary">ICEEaIII(15)_JM-87_26972_26745</name>
</gene>
<dbReference type="EMBL" id="BK010624">
    <property type="protein sequence ID" value="DAC76420.1"/>
    <property type="molecule type" value="Genomic_DNA"/>
</dbReference>
<protein>
    <recommendedName>
        <fullName evidence="3">Lipoprotein</fullName>
    </recommendedName>
</protein>